<feature type="domain" description="Ketosynthase family 3 (KS3)" evidence="14">
    <location>
        <begin position="14"/>
        <end position="422"/>
    </location>
</feature>
<comment type="catalytic activity">
    <reaction evidence="11">
        <text>a fatty acyl-[ACP] + malonyl-[ACP] + H(+) = a 3-oxoacyl-[ACP] + holo-[ACP] + CO2</text>
        <dbReference type="Rhea" id="RHEA:22836"/>
        <dbReference type="Rhea" id="RHEA-COMP:9623"/>
        <dbReference type="Rhea" id="RHEA-COMP:9685"/>
        <dbReference type="Rhea" id="RHEA-COMP:9916"/>
        <dbReference type="Rhea" id="RHEA-COMP:14125"/>
        <dbReference type="ChEBI" id="CHEBI:15378"/>
        <dbReference type="ChEBI" id="CHEBI:16526"/>
        <dbReference type="ChEBI" id="CHEBI:64479"/>
        <dbReference type="ChEBI" id="CHEBI:78449"/>
        <dbReference type="ChEBI" id="CHEBI:78776"/>
        <dbReference type="ChEBI" id="CHEBI:138651"/>
    </reaction>
</comment>
<evidence type="ECO:0000313" key="15">
    <source>
        <dbReference type="EMBL" id="ABA75892.1"/>
    </source>
</evidence>
<evidence type="ECO:0000256" key="13">
    <source>
        <dbReference type="RuleBase" id="RU003694"/>
    </source>
</evidence>
<dbReference type="GO" id="GO:0006633">
    <property type="term" value="P:fatty acid biosynthetic process"/>
    <property type="evidence" value="ECO:0007669"/>
    <property type="project" value="UniProtKB-UniRule"/>
</dbReference>
<comment type="pathway">
    <text evidence="1 11">Lipid metabolism; fatty acid biosynthesis.</text>
</comment>
<dbReference type="EC" id="2.3.1.179" evidence="3 11"/>
<dbReference type="PANTHER" id="PTHR11712:SF336">
    <property type="entry name" value="3-OXOACYL-[ACYL-CARRIER-PROTEIN] SYNTHASE, MITOCHONDRIAL"/>
    <property type="match status" value="1"/>
</dbReference>
<reference evidence="15 16" key="1">
    <citation type="journal article" date="2009" name="Genome Biol.">
        <title>Genomic and genetic analyses of diversity and plant interactions of Pseudomonas fluorescens.</title>
        <authorList>
            <person name="Silby M.W."/>
            <person name="Cerdeno-Tarraga A.M."/>
            <person name="Vernikos G.S."/>
            <person name="Giddens S.R."/>
            <person name="Jackson R.W."/>
            <person name="Preston G.M."/>
            <person name="Zhang X.X."/>
            <person name="Moon C.D."/>
            <person name="Gehrig S.M."/>
            <person name="Godfrey S.A."/>
            <person name="Knight C.G."/>
            <person name="Malone J.G."/>
            <person name="Robinson Z."/>
            <person name="Spiers A.J."/>
            <person name="Harris S."/>
            <person name="Challis G.L."/>
            <person name="Yaxley A.M."/>
            <person name="Harris D."/>
            <person name="Seeger K."/>
            <person name="Murphy L."/>
            <person name="Rutter S."/>
            <person name="Squares R."/>
            <person name="Quail M.A."/>
            <person name="Saunders E."/>
            <person name="Mavromatis K."/>
            <person name="Brettin T.S."/>
            <person name="Bentley S.D."/>
            <person name="Hothersall J."/>
            <person name="Stephens E."/>
            <person name="Thomas C.M."/>
            <person name="Parkhill J."/>
            <person name="Levy S.B."/>
            <person name="Rainey P.B."/>
            <person name="Thomson N.R."/>
        </authorList>
    </citation>
    <scope>NUCLEOTIDE SEQUENCE [LARGE SCALE GENOMIC DNA]</scope>
    <source>
        <strain evidence="15 16">Pf0-1</strain>
    </source>
</reference>
<dbReference type="NCBIfam" id="NF005589">
    <property type="entry name" value="PRK07314.1"/>
    <property type="match status" value="1"/>
</dbReference>
<dbReference type="Pfam" id="PF02801">
    <property type="entry name" value="Ketoacyl-synt_C"/>
    <property type="match status" value="1"/>
</dbReference>
<evidence type="ECO:0000256" key="1">
    <source>
        <dbReference type="ARBA" id="ARBA00005194"/>
    </source>
</evidence>
<dbReference type="PROSITE" id="PS52004">
    <property type="entry name" value="KS3_2"/>
    <property type="match status" value="1"/>
</dbReference>
<evidence type="ECO:0000313" key="16">
    <source>
        <dbReference type="Proteomes" id="UP000002704"/>
    </source>
</evidence>
<evidence type="ECO:0000256" key="5">
    <source>
        <dbReference type="ARBA" id="ARBA00022516"/>
    </source>
</evidence>
<sequence>MQSRHLKKESAVSRRRVVVTGMGMLSPLGTDVPSSWQGILAGRSGIGLIEHTDLSAYSTRFGGSVKGFNVEEYLSVKEARKLDLFIQYGLAAGFQAVRNAGLEVTDANRERIGVAMGSGIGGLTNIEETSRTLHETGPRRISPFFVPGSIINMISGFLSIHLGAQGPNYAIATACTTGTHCIGMAARNIMYDEADVMIAGGAEMAACGLGMGGFGASRALSTRNDEPTRASRPWDKGRDGFVLSDGAGALVLEELEHAKARGATIYAELIGFGTSGDAFHMTSPPADGAGAARCITNALRDAKINVDQVQYINAHGTSTPAGDLAEANAIKSVFGDHAYKLAVSSTKSMTGHLLGAAGAVEAIFSVLAINSQVAPPTINLEEPDEGCDLDFVPHTARNMDIDVVLSNSFGFGGTNGTLAFRRFAG</sequence>
<comment type="catalytic activity">
    <reaction evidence="11">
        <text>(9Z)-hexadecenoyl-[ACP] + malonyl-[ACP] + H(+) = 3-oxo-(11Z)-octadecenoyl-[ACP] + holo-[ACP] + CO2</text>
        <dbReference type="Rhea" id="RHEA:55040"/>
        <dbReference type="Rhea" id="RHEA-COMP:9623"/>
        <dbReference type="Rhea" id="RHEA-COMP:9685"/>
        <dbReference type="Rhea" id="RHEA-COMP:10800"/>
        <dbReference type="Rhea" id="RHEA-COMP:14074"/>
        <dbReference type="ChEBI" id="CHEBI:15378"/>
        <dbReference type="ChEBI" id="CHEBI:16526"/>
        <dbReference type="ChEBI" id="CHEBI:64479"/>
        <dbReference type="ChEBI" id="CHEBI:78449"/>
        <dbReference type="ChEBI" id="CHEBI:83989"/>
        <dbReference type="ChEBI" id="CHEBI:138538"/>
        <dbReference type="EC" id="2.3.1.179"/>
    </reaction>
</comment>
<evidence type="ECO:0000256" key="3">
    <source>
        <dbReference type="ARBA" id="ARBA00012356"/>
    </source>
</evidence>
<dbReference type="GO" id="GO:0005829">
    <property type="term" value="C:cytosol"/>
    <property type="evidence" value="ECO:0007669"/>
    <property type="project" value="TreeGrafter"/>
</dbReference>
<dbReference type="InterPro" id="IPR017568">
    <property type="entry name" value="3-oxoacyl-ACP_synth-2"/>
</dbReference>
<dbReference type="FunFam" id="3.40.47.10:FF:000009">
    <property type="entry name" value="3-oxoacyl-[acyl-carrier-protein] synthase 2"/>
    <property type="match status" value="1"/>
</dbReference>
<dbReference type="SMART" id="SM00825">
    <property type="entry name" value="PKS_KS"/>
    <property type="match status" value="1"/>
</dbReference>
<keyword evidence="8" id="KW-0443">Lipid metabolism</keyword>
<name>Q3K8L2_PSEPF</name>
<dbReference type="eggNOG" id="COG0304">
    <property type="taxonomic scope" value="Bacteria"/>
</dbReference>
<evidence type="ECO:0000256" key="7">
    <source>
        <dbReference type="ARBA" id="ARBA00022832"/>
    </source>
</evidence>
<evidence type="ECO:0000256" key="11">
    <source>
        <dbReference type="PIRNR" id="PIRNR000447"/>
    </source>
</evidence>
<gene>
    <name evidence="15" type="primary">fabF</name>
    <name evidence="15" type="ordered locus">Pfl01_4155</name>
</gene>
<dbReference type="KEGG" id="pfo:Pfl01_4155"/>
<dbReference type="SUPFAM" id="SSF53901">
    <property type="entry name" value="Thiolase-like"/>
    <property type="match status" value="2"/>
</dbReference>
<proteinExistence type="inferred from homology"/>
<keyword evidence="7" id="KW-0276">Fatty acid metabolism</keyword>
<dbReference type="PIRSF" id="PIRSF000447">
    <property type="entry name" value="KAS_II"/>
    <property type="match status" value="1"/>
</dbReference>
<dbReference type="PROSITE" id="PS00606">
    <property type="entry name" value="KS3_1"/>
    <property type="match status" value="1"/>
</dbReference>
<dbReference type="InterPro" id="IPR014030">
    <property type="entry name" value="Ketoacyl_synth_N"/>
</dbReference>
<dbReference type="NCBIfam" id="TIGR03150">
    <property type="entry name" value="fabF"/>
    <property type="match status" value="1"/>
</dbReference>
<dbReference type="NCBIfam" id="NF004970">
    <property type="entry name" value="PRK06333.1"/>
    <property type="match status" value="1"/>
</dbReference>
<dbReference type="InterPro" id="IPR014031">
    <property type="entry name" value="Ketoacyl_synth_C"/>
</dbReference>
<dbReference type="UniPathway" id="UPA00094"/>
<evidence type="ECO:0000256" key="10">
    <source>
        <dbReference type="ARBA" id="ARBA00023315"/>
    </source>
</evidence>
<keyword evidence="9 11" id="KW-0275">Fatty acid biosynthesis</keyword>
<dbReference type="InterPro" id="IPR016039">
    <property type="entry name" value="Thiolase-like"/>
</dbReference>
<evidence type="ECO:0000256" key="4">
    <source>
        <dbReference type="ARBA" id="ARBA00014657"/>
    </source>
</evidence>
<keyword evidence="5 11" id="KW-0444">Lipid biosynthesis</keyword>
<evidence type="ECO:0000256" key="6">
    <source>
        <dbReference type="ARBA" id="ARBA00022679"/>
    </source>
</evidence>
<evidence type="ECO:0000256" key="12">
    <source>
        <dbReference type="PIRSR" id="PIRSR000447-1"/>
    </source>
</evidence>
<dbReference type="PANTHER" id="PTHR11712">
    <property type="entry name" value="POLYKETIDE SYNTHASE-RELATED"/>
    <property type="match status" value="1"/>
</dbReference>
<dbReference type="GO" id="GO:0004315">
    <property type="term" value="F:3-oxoacyl-[acyl-carrier-protein] synthase activity"/>
    <property type="evidence" value="ECO:0007669"/>
    <property type="project" value="UniProtKB-UniRule"/>
</dbReference>
<dbReference type="AlphaFoldDB" id="Q3K8L2"/>
<evidence type="ECO:0000256" key="9">
    <source>
        <dbReference type="ARBA" id="ARBA00023160"/>
    </source>
</evidence>
<dbReference type="CDD" id="cd00834">
    <property type="entry name" value="KAS_I_II"/>
    <property type="match status" value="1"/>
</dbReference>
<keyword evidence="6 11" id="KW-0808">Transferase</keyword>
<feature type="active site" description="For beta-ketoacyl synthase activity" evidence="12">
    <location>
        <position position="175"/>
    </location>
</feature>
<dbReference type="InterPro" id="IPR000794">
    <property type="entry name" value="Beta-ketoacyl_synthase"/>
</dbReference>
<evidence type="ECO:0000259" key="14">
    <source>
        <dbReference type="PROSITE" id="PS52004"/>
    </source>
</evidence>
<organism evidence="15 16">
    <name type="scientific">Pseudomonas fluorescens (strain Pf0-1)</name>
    <dbReference type="NCBI Taxonomy" id="205922"/>
    <lineage>
        <taxon>Bacteria</taxon>
        <taxon>Pseudomonadati</taxon>
        <taxon>Pseudomonadota</taxon>
        <taxon>Gammaproteobacteria</taxon>
        <taxon>Pseudomonadales</taxon>
        <taxon>Pseudomonadaceae</taxon>
        <taxon>Pseudomonas</taxon>
    </lineage>
</organism>
<dbReference type="HOGENOM" id="CLU_000022_69_2_6"/>
<accession>Q3K8L2</accession>
<dbReference type="EMBL" id="CP000094">
    <property type="protein sequence ID" value="ABA75892.1"/>
    <property type="molecule type" value="Genomic_DNA"/>
</dbReference>
<evidence type="ECO:0000256" key="8">
    <source>
        <dbReference type="ARBA" id="ARBA00023098"/>
    </source>
</evidence>
<evidence type="ECO:0000256" key="2">
    <source>
        <dbReference type="ARBA" id="ARBA00008467"/>
    </source>
</evidence>
<dbReference type="Gene3D" id="3.40.47.10">
    <property type="match status" value="1"/>
</dbReference>
<comment type="function">
    <text evidence="11">Involved in the type II fatty acid elongation cycle. Catalyzes the elongation of a wide range of acyl-ACP by the addition of two carbons from malonyl-ACP to an acyl acceptor. Can efficiently catalyze the conversion of palmitoleoyl-ACP (cis-hexadec-9-enoyl-ACP) to cis-vaccenoyl-ACP (cis-octadec-11-enoyl-ACP), an essential step in the thermal regulation of fatty acid composition.</text>
</comment>
<dbReference type="Proteomes" id="UP000002704">
    <property type="component" value="Chromosome"/>
</dbReference>
<dbReference type="Pfam" id="PF00109">
    <property type="entry name" value="ketoacyl-synt"/>
    <property type="match status" value="1"/>
</dbReference>
<protein>
    <recommendedName>
        <fullName evidence="4 11">3-oxoacyl-[acyl-carrier-protein] synthase 2</fullName>
        <ecNumber evidence="3 11">2.3.1.179</ecNumber>
    </recommendedName>
</protein>
<dbReference type="InterPro" id="IPR018201">
    <property type="entry name" value="Ketoacyl_synth_AS"/>
</dbReference>
<dbReference type="InterPro" id="IPR020841">
    <property type="entry name" value="PKS_Beta-ketoAc_synthase_dom"/>
</dbReference>
<comment type="similarity">
    <text evidence="2 11 13">Belongs to the thiolase-like superfamily. Beta-ketoacyl-ACP synthases family.</text>
</comment>
<keyword evidence="10 11" id="KW-0012">Acyltransferase</keyword>